<evidence type="ECO:0000256" key="2">
    <source>
        <dbReference type="ARBA" id="ARBA00022448"/>
    </source>
</evidence>
<accession>A0A376AK49</accession>
<protein>
    <recommendedName>
        <fullName evidence="12">Branched-chain amino acid ABC transporter permease</fullName>
    </recommendedName>
</protein>
<feature type="transmembrane region" description="Helical" evidence="9">
    <location>
        <begin position="38"/>
        <end position="59"/>
    </location>
</feature>
<dbReference type="InterPro" id="IPR052157">
    <property type="entry name" value="BCAA_transport_permease"/>
</dbReference>
<dbReference type="PANTHER" id="PTHR11795">
    <property type="entry name" value="BRANCHED-CHAIN AMINO ACID TRANSPORT SYSTEM PERMEASE PROTEIN LIVH"/>
    <property type="match status" value="1"/>
</dbReference>
<name>A0A376AK49_9HYPH</name>
<evidence type="ECO:0008006" key="12">
    <source>
        <dbReference type="Google" id="ProtNLM"/>
    </source>
</evidence>
<evidence type="ECO:0000313" key="10">
    <source>
        <dbReference type="EMBL" id="SSC68191.1"/>
    </source>
</evidence>
<feature type="transmembrane region" description="Helical" evidence="9">
    <location>
        <begin position="104"/>
        <end position="123"/>
    </location>
</feature>
<comment type="subcellular location">
    <subcellularLocation>
        <location evidence="1">Cell membrane</location>
        <topology evidence="1">Multi-pass membrane protein</topology>
    </subcellularLocation>
</comment>
<keyword evidence="4 9" id="KW-0812">Transmembrane</keyword>
<dbReference type="GO" id="GO:0005886">
    <property type="term" value="C:plasma membrane"/>
    <property type="evidence" value="ECO:0007669"/>
    <property type="project" value="UniProtKB-SubCell"/>
</dbReference>
<evidence type="ECO:0000256" key="3">
    <source>
        <dbReference type="ARBA" id="ARBA00022475"/>
    </source>
</evidence>
<evidence type="ECO:0000256" key="6">
    <source>
        <dbReference type="ARBA" id="ARBA00022989"/>
    </source>
</evidence>
<organism evidence="10 11">
    <name type="scientific">Ciceribacter selenitireducens ATCC BAA-1503</name>
    <dbReference type="NCBI Taxonomy" id="1336235"/>
    <lineage>
        <taxon>Bacteria</taxon>
        <taxon>Pseudomonadati</taxon>
        <taxon>Pseudomonadota</taxon>
        <taxon>Alphaproteobacteria</taxon>
        <taxon>Hyphomicrobiales</taxon>
        <taxon>Rhizobiaceae</taxon>
        <taxon>Ciceribacter</taxon>
    </lineage>
</organism>
<feature type="transmembrane region" description="Helical" evidence="9">
    <location>
        <begin position="271"/>
        <end position="291"/>
    </location>
</feature>
<dbReference type="Proteomes" id="UP000254764">
    <property type="component" value="Unassembled WGS sequence"/>
</dbReference>
<keyword evidence="6 9" id="KW-1133">Transmembrane helix</keyword>
<evidence type="ECO:0000256" key="9">
    <source>
        <dbReference type="SAM" id="Phobius"/>
    </source>
</evidence>
<feature type="transmembrane region" description="Helical" evidence="9">
    <location>
        <begin position="12"/>
        <end position="31"/>
    </location>
</feature>
<dbReference type="AlphaFoldDB" id="A0A376AK49"/>
<dbReference type="CDD" id="cd06582">
    <property type="entry name" value="TM_PBP1_LivH_like"/>
    <property type="match status" value="1"/>
</dbReference>
<dbReference type="EMBL" id="UEYP01000006">
    <property type="protein sequence ID" value="SSC68191.1"/>
    <property type="molecule type" value="Genomic_DNA"/>
</dbReference>
<dbReference type="Pfam" id="PF02653">
    <property type="entry name" value="BPD_transp_2"/>
    <property type="match status" value="1"/>
</dbReference>
<evidence type="ECO:0000256" key="1">
    <source>
        <dbReference type="ARBA" id="ARBA00004651"/>
    </source>
</evidence>
<feature type="transmembrane region" description="Helical" evidence="9">
    <location>
        <begin position="152"/>
        <end position="172"/>
    </location>
</feature>
<evidence type="ECO:0000256" key="5">
    <source>
        <dbReference type="ARBA" id="ARBA00022970"/>
    </source>
</evidence>
<dbReference type="InterPro" id="IPR001851">
    <property type="entry name" value="ABC_transp_permease"/>
</dbReference>
<evidence type="ECO:0000256" key="8">
    <source>
        <dbReference type="ARBA" id="ARBA00037998"/>
    </source>
</evidence>
<sequence>MMIYLLQQIANAVPIAALYAALAFGYAVIFGMTRRPDITYGALIAFSGQVFLLFAQFGWQQLFLVLPATLSLAAAMALLYTLATAGAVAHYVMRPLRAHSPNAVIVASLGLLIVLSEGMRLAMDSRELWISPFLHHRVVLAVGDGSEVGLTVMQIGNAAIMAAMVALGHVALGRTRAGRAWRAVADDPVAARLCGINSDTVFTLSYLSAAAIAAVSGVLATSYYGTMDFGSGLMFGLKIVLIAAAGGHGVPTRSACGAAAVGFAEALWSGYAAMLWRDAAVIGGLVLVLVISRRERDIP</sequence>
<dbReference type="GO" id="GO:0022857">
    <property type="term" value="F:transmembrane transporter activity"/>
    <property type="evidence" value="ECO:0007669"/>
    <property type="project" value="InterPro"/>
</dbReference>
<feature type="transmembrane region" description="Helical" evidence="9">
    <location>
        <begin position="201"/>
        <end position="224"/>
    </location>
</feature>
<proteinExistence type="inferred from homology"/>
<keyword evidence="11" id="KW-1185">Reference proteome</keyword>
<keyword evidence="2" id="KW-0813">Transport</keyword>
<dbReference type="PANTHER" id="PTHR11795:SF445">
    <property type="entry name" value="AMINO ACID ABC TRANSPORTER PERMEASE PROTEIN"/>
    <property type="match status" value="1"/>
</dbReference>
<reference evidence="11" key="1">
    <citation type="submission" date="2018-07" db="EMBL/GenBank/DDBJ databases">
        <authorList>
            <person name="Peiro R."/>
            <person name="Begona"/>
            <person name="Cbmso G."/>
            <person name="Lopez M."/>
            <person name="Gonzalez S."/>
        </authorList>
    </citation>
    <scope>NUCLEOTIDE SEQUENCE [LARGE SCALE GENOMIC DNA]</scope>
</reference>
<keyword evidence="3" id="KW-1003">Cell membrane</keyword>
<comment type="similarity">
    <text evidence="8">Belongs to the binding-protein-dependent transport system permease family. LivHM subfamily.</text>
</comment>
<keyword evidence="5" id="KW-0029">Amino-acid transport</keyword>
<evidence type="ECO:0000256" key="4">
    <source>
        <dbReference type="ARBA" id="ARBA00022692"/>
    </source>
</evidence>
<dbReference type="GO" id="GO:0006865">
    <property type="term" value="P:amino acid transport"/>
    <property type="evidence" value="ECO:0007669"/>
    <property type="project" value="UniProtKB-KW"/>
</dbReference>
<evidence type="ECO:0000256" key="7">
    <source>
        <dbReference type="ARBA" id="ARBA00023136"/>
    </source>
</evidence>
<gene>
    <name evidence="10" type="ORF">RHIZ70_3899</name>
</gene>
<feature type="transmembrane region" description="Helical" evidence="9">
    <location>
        <begin position="65"/>
        <end position="92"/>
    </location>
</feature>
<keyword evidence="7 9" id="KW-0472">Membrane</keyword>
<evidence type="ECO:0000313" key="11">
    <source>
        <dbReference type="Proteomes" id="UP000254764"/>
    </source>
</evidence>